<dbReference type="AlphaFoldDB" id="A0A191UE06"/>
<dbReference type="Proteomes" id="UP000078463">
    <property type="component" value="Chromosome"/>
</dbReference>
<dbReference type="EMBL" id="CP015922">
    <property type="protein sequence ID" value="ANI99293.1"/>
    <property type="molecule type" value="Genomic_DNA"/>
</dbReference>
<accession>A0A191UE06</accession>
<sequence length="117" mass="14022">MKITQLKIGLHQFNDSKWKKLLDVFRDRYIPIVFVKDENNYFAEAIEHEGKYFYRVDDVTVQAEQYEYERVISNPRLYYFSSALKLHHRIRKAIELGIGYHWPTKPAAPINIFELGK</sequence>
<evidence type="ECO:0000313" key="2">
    <source>
        <dbReference type="Proteomes" id="UP000078463"/>
    </source>
</evidence>
<dbReference type="OrthoDB" id="9848473at2"/>
<evidence type="ECO:0000313" key="1">
    <source>
        <dbReference type="EMBL" id="ANI99293.1"/>
    </source>
</evidence>
<name>A0A191UE06_9BURK</name>
<dbReference type="STRING" id="1743168.A8O14_03790"/>
<protein>
    <submittedName>
        <fullName evidence="1">Uncharacterized protein</fullName>
    </submittedName>
</protein>
<dbReference type="KEGG" id="pwu:A8O14_03790"/>
<keyword evidence="2" id="KW-1185">Reference proteome</keyword>
<reference evidence="2" key="1">
    <citation type="submission" date="2016-05" db="EMBL/GenBank/DDBJ databases">
        <title>Polynucleobacter sp. QLW-P1FAT50C-4 genome.</title>
        <authorList>
            <person name="Hahn M.W."/>
        </authorList>
    </citation>
    <scope>NUCLEOTIDE SEQUENCE [LARGE SCALE GENOMIC DNA]</scope>
    <source>
        <strain evidence="2">QLW-P1FAT50C-4</strain>
    </source>
</reference>
<gene>
    <name evidence="1" type="ORF">A8O14_03790</name>
</gene>
<proteinExistence type="predicted"/>
<dbReference type="RefSeq" id="WP_068948297.1">
    <property type="nucleotide sequence ID" value="NZ_CP015922.1"/>
</dbReference>
<organism evidence="1 2">
    <name type="scientific">Polynucleobacter wuianus</name>
    <dbReference type="NCBI Taxonomy" id="1743168"/>
    <lineage>
        <taxon>Bacteria</taxon>
        <taxon>Pseudomonadati</taxon>
        <taxon>Pseudomonadota</taxon>
        <taxon>Betaproteobacteria</taxon>
        <taxon>Burkholderiales</taxon>
        <taxon>Burkholderiaceae</taxon>
        <taxon>Polynucleobacter</taxon>
    </lineage>
</organism>